<proteinExistence type="predicted"/>
<dbReference type="NCBIfam" id="TIGR00254">
    <property type="entry name" value="GGDEF"/>
    <property type="match status" value="1"/>
</dbReference>
<evidence type="ECO:0000313" key="4">
    <source>
        <dbReference type="Proteomes" id="UP000034024"/>
    </source>
</evidence>
<dbReference type="InterPro" id="IPR003018">
    <property type="entry name" value="GAF"/>
</dbReference>
<evidence type="ECO:0000313" key="2">
    <source>
        <dbReference type="EMBL" id="AKH16997.1"/>
    </source>
</evidence>
<dbReference type="InterPro" id="IPR029787">
    <property type="entry name" value="Nucleotide_cyclase"/>
</dbReference>
<dbReference type="GO" id="GO:1902201">
    <property type="term" value="P:negative regulation of bacterial-type flagellum-dependent cell motility"/>
    <property type="evidence" value="ECO:0007669"/>
    <property type="project" value="TreeGrafter"/>
</dbReference>
<accession>A0A0F7JMN9</accession>
<dbReference type="GO" id="GO:0005886">
    <property type="term" value="C:plasma membrane"/>
    <property type="evidence" value="ECO:0007669"/>
    <property type="project" value="TreeGrafter"/>
</dbReference>
<dbReference type="InterPro" id="IPR043128">
    <property type="entry name" value="Rev_trsase/Diguanyl_cyclase"/>
</dbReference>
<dbReference type="KEGG" id="dch:SY84_07895"/>
<dbReference type="RefSeq" id="WP_046843568.1">
    <property type="nucleotide sequence ID" value="NZ_BMHJ01000013.1"/>
</dbReference>
<dbReference type="EMBL" id="JAVDQK010000008">
    <property type="protein sequence ID" value="MDR6219632.1"/>
    <property type="molecule type" value="Genomic_DNA"/>
</dbReference>
<name>A0A0F7JMN9_9DEIO</name>
<dbReference type="GO" id="GO:0043709">
    <property type="term" value="P:cell adhesion involved in single-species biofilm formation"/>
    <property type="evidence" value="ECO:0007669"/>
    <property type="project" value="TreeGrafter"/>
</dbReference>
<dbReference type="InterPro" id="IPR029016">
    <property type="entry name" value="GAF-like_dom_sf"/>
</dbReference>
<protein>
    <submittedName>
        <fullName evidence="3">Diguanylate cyclase (GGDEF)-like protein</fullName>
    </submittedName>
</protein>
<dbReference type="SUPFAM" id="SSF55781">
    <property type="entry name" value="GAF domain-like"/>
    <property type="match status" value="1"/>
</dbReference>
<dbReference type="AlphaFoldDB" id="A0A0F7JMN9"/>
<dbReference type="PANTHER" id="PTHR45138">
    <property type="entry name" value="REGULATORY COMPONENTS OF SENSORY TRANSDUCTION SYSTEM"/>
    <property type="match status" value="1"/>
</dbReference>
<keyword evidence="4" id="KW-1185">Reference proteome</keyword>
<dbReference type="OrthoDB" id="9805474at2"/>
<dbReference type="EMBL" id="CP011389">
    <property type="protein sequence ID" value="AKH16997.1"/>
    <property type="molecule type" value="Genomic_DNA"/>
</dbReference>
<feature type="domain" description="GGDEF" evidence="1">
    <location>
        <begin position="208"/>
        <end position="334"/>
    </location>
</feature>
<dbReference type="Gene3D" id="3.30.70.270">
    <property type="match status" value="1"/>
</dbReference>
<evidence type="ECO:0000313" key="3">
    <source>
        <dbReference type="EMBL" id="MDR6219632.1"/>
    </source>
</evidence>
<dbReference type="InterPro" id="IPR050469">
    <property type="entry name" value="Diguanylate_Cyclase"/>
</dbReference>
<dbReference type="Pfam" id="PF00990">
    <property type="entry name" value="GGDEF"/>
    <property type="match status" value="1"/>
</dbReference>
<reference evidence="3" key="2">
    <citation type="submission" date="2023-07" db="EMBL/GenBank/DDBJ databases">
        <title>Sorghum-associated microbial communities from plants grown in Nebraska, USA.</title>
        <authorList>
            <person name="Schachtman D."/>
        </authorList>
    </citation>
    <scope>NUCLEOTIDE SEQUENCE</scope>
    <source>
        <strain evidence="3">BE330</strain>
    </source>
</reference>
<dbReference type="Proteomes" id="UP001185331">
    <property type="component" value="Unassembled WGS sequence"/>
</dbReference>
<dbReference type="SMART" id="SM00267">
    <property type="entry name" value="GGDEF"/>
    <property type="match status" value="1"/>
</dbReference>
<dbReference type="PANTHER" id="PTHR45138:SF9">
    <property type="entry name" value="DIGUANYLATE CYCLASE DGCM-RELATED"/>
    <property type="match status" value="1"/>
</dbReference>
<reference evidence="2 4" key="1">
    <citation type="submission" date="2015-01" db="EMBL/GenBank/DDBJ databases">
        <title>Deinococcus soli/N5/whole genome sequencing.</title>
        <authorList>
            <person name="Kim M.K."/>
            <person name="Srinivasan S."/>
            <person name="Lee J.-J."/>
        </authorList>
    </citation>
    <scope>NUCLEOTIDE SEQUENCE [LARGE SCALE GENOMIC DNA]</scope>
    <source>
        <strain evidence="2 4">N5</strain>
    </source>
</reference>
<dbReference type="PROSITE" id="PS50887">
    <property type="entry name" value="GGDEF"/>
    <property type="match status" value="1"/>
</dbReference>
<dbReference type="SMART" id="SM00065">
    <property type="entry name" value="GAF"/>
    <property type="match status" value="1"/>
</dbReference>
<dbReference type="Gene3D" id="3.30.450.40">
    <property type="match status" value="1"/>
</dbReference>
<dbReference type="GO" id="GO:0052621">
    <property type="term" value="F:diguanylate cyclase activity"/>
    <property type="evidence" value="ECO:0007669"/>
    <property type="project" value="TreeGrafter"/>
</dbReference>
<evidence type="ECO:0000259" key="1">
    <source>
        <dbReference type="PROSITE" id="PS50887"/>
    </source>
</evidence>
<dbReference type="Pfam" id="PF13185">
    <property type="entry name" value="GAF_2"/>
    <property type="match status" value="1"/>
</dbReference>
<gene>
    <name evidence="3" type="ORF">J2Y00_003236</name>
    <name evidence="2" type="ORF">SY84_07895</name>
</gene>
<dbReference type="SUPFAM" id="SSF55073">
    <property type="entry name" value="Nucleotide cyclase"/>
    <property type="match status" value="1"/>
</dbReference>
<dbReference type="CDD" id="cd01949">
    <property type="entry name" value="GGDEF"/>
    <property type="match status" value="1"/>
</dbReference>
<dbReference type="Proteomes" id="UP000034024">
    <property type="component" value="Chromosome"/>
</dbReference>
<sequence>MTTEHADAQRQIARYRSLVQVIASLSRHVRTEDLLRTMHHEVQALFASPITLLARCTPEGGWALQTLEGDVIAEQWLGPRRDGLLERVVMDRVRLENDLPAYLDREGLTVVRVHYRPDLPHTMSWMGVPLRAGGETLGVLSVQSYALNAFTPEDLEFLELLGVQLGIVMENAALHEQLEREANTDPLTGLFNRRQFALRGEAAGHAAGEWTLAVLDVQEFKRINDDLGHAAGDVVLRGIGEALLDLTATRGEAFRLGGDEFALLLPCGPERAAALLRAGLDGLAGRALPASPFVNVGLAARHVGEPLTEWVRRADRHMYAAKRARAHLVVSPEDVA</sequence>
<dbReference type="PATRIC" id="fig|1309411.5.peg.1610"/>
<organism evidence="2 4">
    <name type="scientific">Deinococcus soli</name>
    <name type="common">ex Cha et al. 2016</name>
    <dbReference type="NCBI Taxonomy" id="1309411"/>
    <lineage>
        <taxon>Bacteria</taxon>
        <taxon>Thermotogati</taxon>
        <taxon>Deinococcota</taxon>
        <taxon>Deinococci</taxon>
        <taxon>Deinococcales</taxon>
        <taxon>Deinococcaceae</taxon>
        <taxon>Deinococcus</taxon>
    </lineage>
</organism>
<dbReference type="InterPro" id="IPR000160">
    <property type="entry name" value="GGDEF_dom"/>
</dbReference>